<reference evidence="1 2" key="1">
    <citation type="submission" date="2021-01" db="EMBL/GenBank/DDBJ databases">
        <title>Whole genome shotgun sequence of Microbispora siamensis NBRC 104113.</title>
        <authorList>
            <person name="Komaki H."/>
            <person name="Tamura T."/>
        </authorList>
    </citation>
    <scope>NUCLEOTIDE SEQUENCE [LARGE SCALE GENOMIC DNA]</scope>
    <source>
        <strain evidence="1 2">NBRC 104113</strain>
    </source>
</reference>
<evidence type="ECO:0008006" key="3">
    <source>
        <dbReference type="Google" id="ProtNLM"/>
    </source>
</evidence>
<comment type="caution">
    <text evidence="1">The sequence shown here is derived from an EMBL/GenBank/DDBJ whole genome shotgun (WGS) entry which is preliminary data.</text>
</comment>
<dbReference type="Proteomes" id="UP000660454">
    <property type="component" value="Unassembled WGS sequence"/>
</dbReference>
<dbReference type="EMBL" id="BOOF01000010">
    <property type="protein sequence ID" value="GIH61517.1"/>
    <property type="molecule type" value="Genomic_DNA"/>
</dbReference>
<name>A0ABQ4GJC0_9ACTN</name>
<keyword evidence="2" id="KW-1185">Reference proteome</keyword>
<gene>
    <name evidence="1" type="ORF">Msi02_23340</name>
</gene>
<sequence>MSARPRPVDVSVRQFVSDSGSITRGLRQGQQYVLTINGEPLAEVIPIKRRRAVPTAEVLAVFATAPVLDAAELRADLDAVIDQELPADPLEGTGL</sequence>
<evidence type="ECO:0000313" key="2">
    <source>
        <dbReference type="Proteomes" id="UP000660454"/>
    </source>
</evidence>
<protein>
    <recommendedName>
        <fullName evidence="3">Prevent-host-death protein</fullName>
    </recommendedName>
</protein>
<accession>A0ABQ4GJC0</accession>
<proteinExistence type="predicted"/>
<organism evidence="1 2">
    <name type="scientific">Microbispora siamensis</name>
    <dbReference type="NCBI Taxonomy" id="564413"/>
    <lineage>
        <taxon>Bacteria</taxon>
        <taxon>Bacillati</taxon>
        <taxon>Actinomycetota</taxon>
        <taxon>Actinomycetes</taxon>
        <taxon>Streptosporangiales</taxon>
        <taxon>Streptosporangiaceae</taxon>
        <taxon>Microbispora</taxon>
    </lineage>
</organism>
<evidence type="ECO:0000313" key="1">
    <source>
        <dbReference type="EMBL" id="GIH61517.1"/>
    </source>
</evidence>
<dbReference type="RefSeq" id="WP_143737358.1">
    <property type="nucleotide sequence ID" value="NZ_BOOF01000010.1"/>
</dbReference>